<organism evidence="1">
    <name type="scientific">Daphnia magna</name>
    <dbReference type="NCBI Taxonomy" id="35525"/>
    <lineage>
        <taxon>Eukaryota</taxon>
        <taxon>Metazoa</taxon>
        <taxon>Ecdysozoa</taxon>
        <taxon>Arthropoda</taxon>
        <taxon>Crustacea</taxon>
        <taxon>Branchiopoda</taxon>
        <taxon>Diplostraca</taxon>
        <taxon>Cladocera</taxon>
        <taxon>Anomopoda</taxon>
        <taxon>Daphniidae</taxon>
        <taxon>Daphnia</taxon>
    </lineage>
</organism>
<sequence length="85" mass="9401">MAREADRLQSDPTFSTQPPSMNLMALSILESFHFDPLPTDSSGHLHRNFSSQNVCHQLPGTLFSQAIYALLGFHRSVSKIVSTPS</sequence>
<protein>
    <submittedName>
        <fullName evidence="1">Uncharacterized protein</fullName>
    </submittedName>
</protein>
<dbReference type="EMBL" id="GDIQ01074308">
    <property type="protein sequence ID" value="JAN20429.1"/>
    <property type="molecule type" value="Transcribed_RNA"/>
</dbReference>
<dbReference type="AlphaFoldDB" id="A0A0N8E0C0"/>
<reference evidence="1" key="1">
    <citation type="submission" date="2015-10" db="EMBL/GenBank/DDBJ databases">
        <title>EvidentialGene: Evidence-directed Construction of Complete mRNA Transcriptomes without Genomes.</title>
        <authorList>
            <person name="Gilbert D.G."/>
        </authorList>
    </citation>
    <scope>NUCLEOTIDE SEQUENCE</scope>
</reference>
<accession>A0A0N8E0C0</accession>
<name>A0A0N8E0C0_9CRUS</name>
<proteinExistence type="predicted"/>
<evidence type="ECO:0000313" key="1">
    <source>
        <dbReference type="EMBL" id="JAN20429.1"/>
    </source>
</evidence>